<dbReference type="Pfam" id="PF02636">
    <property type="entry name" value="Methyltransf_28"/>
    <property type="match status" value="1"/>
</dbReference>
<dbReference type="GO" id="GO:0032259">
    <property type="term" value="P:methylation"/>
    <property type="evidence" value="ECO:0007669"/>
    <property type="project" value="UniProtKB-KW"/>
</dbReference>
<organism evidence="4 5">
    <name type="scientific">Flavisphingopyxis soli</name>
    <dbReference type="NCBI Taxonomy" id="2601267"/>
    <lineage>
        <taxon>Bacteria</taxon>
        <taxon>Pseudomonadati</taxon>
        <taxon>Pseudomonadota</taxon>
        <taxon>Alphaproteobacteria</taxon>
        <taxon>Sphingomonadales</taxon>
        <taxon>Sphingopyxidaceae</taxon>
        <taxon>Flavisphingopyxis</taxon>
    </lineage>
</organism>
<dbReference type="AlphaFoldDB" id="A0A5C6UQE6"/>
<dbReference type="InterPro" id="IPR003788">
    <property type="entry name" value="NDUFAF7"/>
</dbReference>
<protein>
    <submittedName>
        <fullName evidence="4">Class I SAM-dependent methyltransferase</fullName>
    </submittedName>
</protein>
<proteinExistence type="predicted"/>
<dbReference type="GO" id="GO:0035243">
    <property type="term" value="F:protein-arginine omega-N symmetric methyltransferase activity"/>
    <property type="evidence" value="ECO:0007669"/>
    <property type="project" value="TreeGrafter"/>
</dbReference>
<accession>A0A5C6UQE6</accession>
<dbReference type="PANTHER" id="PTHR12049">
    <property type="entry name" value="PROTEIN ARGININE METHYLTRANSFERASE NDUFAF7, MITOCHONDRIAL"/>
    <property type="match status" value="1"/>
</dbReference>
<keyword evidence="2 4" id="KW-0808">Transferase</keyword>
<keyword evidence="1 4" id="KW-0489">Methyltransferase</keyword>
<evidence type="ECO:0000256" key="3">
    <source>
        <dbReference type="SAM" id="MobiDB-lite"/>
    </source>
</evidence>
<dbReference type="SUPFAM" id="SSF53335">
    <property type="entry name" value="S-adenosyl-L-methionine-dependent methyltransferases"/>
    <property type="match status" value="1"/>
</dbReference>
<evidence type="ECO:0000256" key="1">
    <source>
        <dbReference type="ARBA" id="ARBA00022603"/>
    </source>
</evidence>
<name>A0A5C6UQE6_9SPHN</name>
<dbReference type="PANTHER" id="PTHR12049:SF7">
    <property type="entry name" value="PROTEIN ARGININE METHYLTRANSFERASE NDUFAF7, MITOCHONDRIAL"/>
    <property type="match status" value="1"/>
</dbReference>
<gene>
    <name evidence="4" type="ORF">FSZ31_02530</name>
</gene>
<keyword evidence="5" id="KW-1185">Reference proteome</keyword>
<comment type="caution">
    <text evidence="4">The sequence shown here is derived from an EMBL/GenBank/DDBJ whole genome shotgun (WGS) entry which is preliminary data.</text>
</comment>
<dbReference type="Proteomes" id="UP000321129">
    <property type="component" value="Unassembled WGS sequence"/>
</dbReference>
<dbReference type="Gene3D" id="3.40.50.12710">
    <property type="match status" value="1"/>
</dbReference>
<dbReference type="InterPro" id="IPR029063">
    <property type="entry name" value="SAM-dependent_MTases_sf"/>
</dbReference>
<evidence type="ECO:0000256" key="2">
    <source>
        <dbReference type="ARBA" id="ARBA00022679"/>
    </source>
</evidence>
<reference evidence="4 5" key="1">
    <citation type="submission" date="2019-08" db="EMBL/GenBank/DDBJ databases">
        <title>Sphingorhabdus soil sp. nov., isolated from arctic soil.</title>
        <authorList>
            <person name="Liu Y."/>
        </authorList>
    </citation>
    <scope>NUCLEOTIDE SEQUENCE [LARGE SCALE GENOMIC DNA]</scope>
    <source>
        <strain evidence="4 5">D-2Q-5-6</strain>
    </source>
</reference>
<evidence type="ECO:0000313" key="5">
    <source>
        <dbReference type="Proteomes" id="UP000321129"/>
    </source>
</evidence>
<evidence type="ECO:0000313" key="4">
    <source>
        <dbReference type="EMBL" id="TXC74411.1"/>
    </source>
</evidence>
<dbReference type="InterPro" id="IPR038375">
    <property type="entry name" value="NDUFAF7_sf"/>
</dbReference>
<sequence length="329" mass="35616">MAQANTHYYATRDPLGAPNGTRGGDFVTAPEVSQMFGEMIGLWCADLAMRAEDGGDFAYVELGPGRGTLAADALRSMARFGLAPDVHLVETSPVLRRAQAERLPAAQFHDSIATLPDDRPLIIIANEFFDALPVAQFISTAKGWRERVVGRHEDRLIAMPGADPADDAVPEALRRQPPGMIVEHCPDAVAIAADLSARIAAQGGAVLIVDYGYQGPKVGDTLQSVRRHKIADPFNDPGEQDLSAHVDFTAIAAPANDRGLRITGPIEQGKFLHTLGLGHRAEALRRKNPERETEIISQYHRLTDAYEMGSLFKAMAMTAPHWPAPEGFA</sequence>
<feature type="region of interest" description="Disordered" evidence="3">
    <location>
        <begin position="1"/>
        <end position="21"/>
    </location>
</feature>
<dbReference type="EMBL" id="VOPY01000001">
    <property type="protein sequence ID" value="TXC74411.1"/>
    <property type="molecule type" value="Genomic_DNA"/>
</dbReference>
<dbReference type="OrthoDB" id="9794208at2"/>